<sequence length="752" mass="82271">MRFQLLGPVEVRHRGEPVAIGGPRAKAVLVALLLRAGRTVSFDTLLDSVWDHDPPRSALATLHAYVSRLRAQLPEARITTEPGGYRFDVDPGQLDVDRFHLLVEQGRAAVASGDPARGREYFNSALDLRRGRALADVPGRFAQAQAAVLDDLWSTVREERFAADLDLGRHAELVPELRAAVDECPLRERLIAQLMLALHRCGQSAAALEVFQTARLTLVQRQGLEPGTALRQLQLRILRNDSGLAPAGSLPYRGLPRDTPFLAGRDAEIARIENAGSAVWAVDGMPGAGKTALAVRAAHRVADRYPDIQLALDLRAHTAGERATEPAQLLETALRSTGVPGSALPGSEQAMAELWRARTATRRCVLVLDNAATPAQVRPLLPAGDALVLVTSRHRLADLDGAHRMTLGPLADADARDLFVHVTGDERAVAEPGEAELAARLCGNLPLAIRIAAGRLRHRPSWQVAQLNTLLRDEQRRLGELRLSTVDVTATFGLSYQQLDAAERRLFRLLGLHLSADFDSLAAAAMADLPPDRARSLLASLVDVHMLQQPGADRYRFHDLLRLYATERALAEEPDADQVTAERRTLRYYLHTAANVRHTLFPTAPRLPLGPLGGIVPSEFASAADALAWRERERLSIVNSSIGPPPWANVGPEPRTPWPELPERFRREHVVGRMLAKPLPWPGDPLTSQARTCNDLGVLCTWLYDYEAAAACHTEALRLFREARQDVDVAATLHALDVIELRRASAAPAPAR</sequence>
<dbReference type="CDD" id="cd15831">
    <property type="entry name" value="BTAD"/>
    <property type="match status" value="1"/>
</dbReference>
<dbReference type="Pfam" id="PF00486">
    <property type="entry name" value="Trans_reg_C"/>
    <property type="match status" value="1"/>
</dbReference>
<dbReference type="RefSeq" id="WP_130478333.1">
    <property type="nucleotide sequence ID" value="NZ_SFCC01000015.1"/>
</dbReference>
<dbReference type="InterPro" id="IPR051677">
    <property type="entry name" value="AfsR-DnrI-RedD_regulator"/>
</dbReference>
<dbReference type="InterPro" id="IPR011990">
    <property type="entry name" value="TPR-like_helical_dom_sf"/>
</dbReference>
<dbReference type="GO" id="GO:0000160">
    <property type="term" value="P:phosphorelay signal transduction system"/>
    <property type="evidence" value="ECO:0007669"/>
    <property type="project" value="InterPro"/>
</dbReference>
<dbReference type="SMART" id="SM00862">
    <property type="entry name" value="Trans_reg_C"/>
    <property type="match status" value="1"/>
</dbReference>
<dbReference type="Gene3D" id="1.10.10.10">
    <property type="entry name" value="Winged helix-like DNA-binding domain superfamily/Winged helix DNA-binding domain"/>
    <property type="match status" value="1"/>
</dbReference>
<dbReference type="Proteomes" id="UP000292003">
    <property type="component" value="Unassembled WGS sequence"/>
</dbReference>
<dbReference type="SUPFAM" id="SSF48452">
    <property type="entry name" value="TPR-like"/>
    <property type="match status" value="1"/>
</dbReference>
<evidence type="ECO:0000259" key="6">
    <source>
        <dbReference type="PROSITE" id="PS51755"/>
    </source>
</evidence>
<reference evidence="7 8" key="1">
    <citation type="submission" date="2019-02" db="EMBL/GenBank/DDBJ databases">
        <title>Draft genome sequence of Amycolatopsis sp. 8-3EHSu isolated from roots of Suaeda maritima.</title>
        <authorList>
            <person name="Duangmal K."/>
            <person name="Chantavorakit T."/>
        </authorList>
    </citation>
    <scope>NUCLEOTIDE SEQUENCE [LARGE SCALE GENOMIC DNA]</scope>
    <source>
        <strain evidence="7 8">8-3EHSu</strain>
    </source>
</reference>
<dbReference type="InterPro" id="IPR016032">
    <property type="entry name" value="Sig_transdc_resp-reg_C-effctor"/>
</dbReference>
<keyword evidence="3 5" id="KW-0238">DNA-binding</keyword>
<dbReference type="InterPro" id="IPR005158">
    <property type="entry name" value="BTAD"/>
</dbReference>
<comment type="caution">
    <text evidence="7">The sequence shown here is derived from an EMBL/GenBank/DDBJ whole genome shotgun (WGS) entry which is preliminary data.</text>
</comment>
<proteinExistence type="inferred from homology"/>
<comment type="similarity">
    <text evidence="1">Belongs to the AfsR/DnrI/RedD regulatory family.</text>
</comment>
<evidence type="ECO:0000256" key="1">
    <source>
        <dbReference type="ARBA" id="ARBA00005820"/>
    </source>
</evidence>
<dbReference type="PROSITE" id="PS51755">
    <property type="entry name" value="OMPR_PHOB"/>
    <property type="match status" value="1"/>
</dbReference>
<dbReference type="PANTHER" id="PTHR35807">
    <property type="entry name" value="TRANSCRIPTIONAL REGULATOR REDD-RELATED"/>
    <property type="match status" value="1"/>
</dbReference>
<evidence type="ECO:0000256" key="2">
    <source>
        <dbReference type="ARBA" id="ARBA00023015"/>
    </source>
</evidence>
<dbReference type="AlphaFoldDB" id="A0A4Q7J096"/>
<feature type="DNA-binding region" description="OmpR/PhoB-type" evidence="5">
    <location>
        <begin position="1"/>
        <end position="89"/>
    </location>
</feature>
<evidence type="ECO:0000256" key="4">
    <source>
        <dbReference type="ARBA" id="ARBA00023163"/>
    </source>
</evidence>
<gene>
    <name evidence="7" type="ORF">EWH70_27000</name>
</gene>
<dbReference type="InterPro" id="IPR001867">
    <property type="entry name" value="OmpR/PhoB-type_DNA-bd"/>
</dbReference>
<evidence type="ECO:0000256" key="5">
    <source>
        <dbReference type="PROSITE-ProRule" id="PRU01091"/>
    </source>
</evidence>
<dbReference type="GO" id="GO:0006355">
    <property type="term" value="P:regulation of DNA-templated transcription"/>
    <property type="evidence" value="ECO:0007669"/>
    <property type="project" value="InterPro"/>
</dbReference>
<dbReference type="CDD" id="cd00383">
    <property type="entry name" value="trans_reg_C"/>
    <property type="match status" value="1"/>
</dbReference>
<dbReference type="SUPFAM" id="SSF52540">
    <property type="entry name" value="P-loop containing nucleoside triphosphate hydrolases"/>
    <property type="match status" value="1"/>
</dbReference>
<feature type="domain" description="OmpR/PhoB-type" evidence="6">
    <location>
        <begin position="1"/>
        <end position="89"/>
    </location>
</feature>
<dbReference type="PRINTS" id="PR00364">
    <property type="entry name" value="DISEASERSIST"/>
</dbReference>
<dbReference type="InterPro" id="IPR027417">
    <property type="entry name" value="P-loop_NTPase"/>
</dbReference>
<dbReference type="PANTHER" id="PTHR35807:SF1">
    <property type="entry name" value="TRANSCRIPTIONAL REGULATOR REDD"/>
    <property type="match status" value="1"/>
</dbReference>
<dbReference type="InterPro" id="IPR036388">
    <property type="entry name" value="WH-like_DNA-bd_sf"/>
</dbReference>
<dbReference type="SUPFAM" id="SSF46894">
    <property type="entry name" value="C-terminal effector domain of the bipartite response regulators"/>
    <property type="match status" value="1"/>
</dbReference>
<evidence type="ECO:0000313" key="7">
    <source>
        <dbReference type="EMBL" id="RZQ60760.1"/>
    </source>
</evidence>
<dbReference type="Gene3D" id="3.40.50.300">
    <property type="entry name" value="P-loop containing nucleotide triphosphate hydrolases"/>
    <property type="match status" value="1"/>
</dbReference>
<evidence type="ECO:0000313" key="8">
    <source>
        <dbReference type="Proteomes" id="UP000292003"/>
    </source>
</evidence>
<dbReference type="Pfam" id="PF03704">
    <property type="entry name" value="BTAD"/>
    <property type="match status" value="1"/>
</dbReference>
<dbReference type="GO" id="GO:0003677">
    <property type="term" value="F:DNA binding"/>
    <property type="evidence" value="ECO:0007669"/>
    <property type="project" value="UniProtKB-UniRule"/>
</dbReference>
<dbReference type="SMART" id="SM01043">
    <property type="entry name" value="BTAD"/>
    <property type="match status" value="1"/>
</dbReference>
<dbReference type="EMBL" id="SFCC01000015">
    <property type="protein sequence ID" value="RZQ60760.1"/>
    <property type="molecule type" value="Genomic_DNA"/>
</dbReference>
<dbReference type="OrthoDB" id="581105at2"/>
<keyword evidence="4" id="KW-0804">Transcription</keyword>
<name>A0A4Q7J096_9PSEU</name>
<dbReference type="Gene3D" id="1.25.40.10">
    <property type="entry name" value="Tetratricopeptide repeat domain"/>
    <property type="match status" value="2"/>
</dbReference>
<evidence type="ECO:0000256" key="3">
    <source>
        <dbReference type="ARBA" id="ARBA00023125"/>
    </source>
</evidence>
<protein>
    <recommendedName>
        <fullName evidence="6">OmpR/PhoB-type domain-containing protein</fullName>
    </recommendedName>
</protein>
<keyword evidence="8" id="KW-1185">Reference proteome</keyword>
<accession>A0A4Q7J096</accession>
<keyword evidence="2" id="KW-0805">Transcription regulation</keyword>
<organism evidence="7 8">
    <name type="scientific">Amycolatopsis suaedae</name>
    <dbReference type="NCBI Taxonomy" id="2510978"/>
    <lineage>
        <taxon>Bacteria</taxon>
        <taxon>Bacillati</taxon>
        <taxon>Actinomycetota</taxon>
        <taxon>Actinomycetes</taxon>
        <taxon>Pseudonocardiales</taxon>
        <taxon>Pseudonocardiaceae</taxon>
        <taxon>Amycolatopsis</taxon>
    </lineage>
</organism>